<reference evidence="1 2" key="1">
    <citation type="submission" date="2016-10" db="EMBL/GenBank/DDBJ databases">
        <authorList>
            <person name="Varghese N."/>
            <person name="Submissions S."/>
        </authorList>
    </citation>
    <scope>NUCLEOTIDE SEQUENCE [LARGE SCALE GENOMIC DNA]</scope>
    <source>
        <strain evidence="1 2">Nl1</strain>
    </source>
</reference>
<name>A0ABY0TH89_9PROT</name>
<sequence>MRETKLIDMSGLSGDPGSDDLLDDLFFRLESEIPNALLKSSKRIYLPSCVTTDCLAKTPMKLGASRIGTIMRQSAISGRITQ</sequence>
<gene>
    <name evidence="1" type="ORF">SAMN05216402_2458</name>
</gene>
<protein>
    <submittedName>
        <fullName evidence="1">Uncharacterized protein</fullName>
    </submittedName>
</protein>
<accession>A0ABY0TH89</accession>
<dbReference type="Proteomes" id="UP000183471">
    <property type="component" value="Unassembled WGS sequence"/>
</dbReference>
<keyword evidence="2" id="KW-1185">Reference proteome</keyword>
<proteinExistence type="predicted"/>
<evidence type="ECO:0000313" key="1">
    <source>
        <dbReference type="EMBL" id="SDQ82900.1"/>
    </source>
</evidence>
<dbReference type="EMBL" id="FNKY01000001">
    <property type="protein sequence ID" value="SDQ82900.1"/>
    <property type="molecule type" value="Genomic_DNA"/>
</dbReference>
<evidence type="ECO:0000313" key="2">
    <source>
        <dbReference type="Proteomes" id="UP000183471"/>
    </source>
</evidence>
<organism evidence="1 2">
    <name type="scientific">Nitrosospira multiformis</name>
    <dbReference type="NCBI Taxonomy" id="1231"/>
    <lineage>
        <taxon>Bacteria</taxon>
        <taxon>Pseudomonadati</taxon>
        <taxon>Pseudomonadota</taxon>
        <taxon>Betaproteobacteria</taxon>
        <taxon>Nitrosomonadales</taxon>
        <taxon>Nitrosomonadaceae</taxon>
        <taxon>Nitrosospira</taxon>
    </lineage>
</organism>
<comment type="caution">
    <text evidence="1">The sequence shown here is derived from an EMBL/GenBank/DDBJ whole genome shotgun (WGS) entry which is preliminary data.</text>
</comment>